<dbReference type="InterPro" id="IPR032675">
    <property type="entry name" value="LRR_dom_sf"/>
</dbReference>
<dbReference type="SMART" id="SM00248">
    <property type="entry name" value="ANK"/>
    <property type="match status" value="5"/>
</dbReference>
<feature type="region of interest" description="Disordered" evidence="6">
    <location>
        <begin position="649"/>
        <end position="710"/>
    </location>
</feature>
<protein>
    <submittedName>
        <fullName evidence="7">Ankyrin repeat-containing domain</fullName>
    </submittedName>
</protein>
<reference evidence="7 8" key="1">
    <citation type="journal article" date="2015" name="Sci. Rep.">
        <title>Genome of the facultative scuticociliatosis pathogen Pseudocohnilembus persalinus provides insight into its virulence through horizontal gene transfer.</title>
        <authorList>
            <person name="Xiong J."/>
            <person name="Wang G."/>
            <person name="Cheng J."/>
            <person name="Tian M."/>
            <person name="Pan X."/>
            <person name="Warren A."/>
            <person name="Jiang C."/>
            <person name="Yuan D."/>
            <person name="Miao W."/>
        </authorList>
    </citation>
    <scope>NUCLEOTIDE SEQUENCE [LARGE SCALE GENOMIC DNA]</scope>
    <source>
        <strain evidence="7">36N120E</strain>
    </source>
</reference>
<dbReference type="PANTHER" id="PTHR46680:SF3">
    <property type="entry name" value="NF-KAPPA-B INHIBITOR CACTUS"/>
    <property type="match status" value="1"/>
</dbReference>
<dbReference type="PANTHER" id="PTHR46680">
    <property type="entry name" value="NF-KAPPA-B INHIBITOR ALPHA"/>
    <property type="match status" value="1"/>
</dbReference>
<dbReference type="SMART" id="SM00369">
    <property type="entry name" value="LRR_TYP"/>
    <property type="match status" value="4"/>
</dbReference>
<keyword evidence="8" id="KW-1185">Reference proteome</keyword>
<dbReference type="Gene3D" id="3.80.10.10">
    <property type="entry name" value="Ribonuclease Inhibitor"/>
    <property type="match status" value="1"/>
</dbReference>
<evidence type="ECO:0000313" key="7">
    <source>
        <dbReference type="EMBL" id="KRX10961.1"/>
    </source>
</evidence>
<dbReference type="OrthoDB" id="310270at2759"/>
<evidence type="ECO:0000256" key="4">
    <source>
        <dbReference type="PROSITE-ProRule" id="PRU00023"/>
    </source>
</evidence>
<dbReference type="SUPFAM" id="SSF52058">
    <property type="entry name" value="L domain-like"/>
    <property type="match status" value="1"/>
</dbReference>
<sequence length="1034" mass="119376">MDDDAQCDVNNDNEYDGENMEESQPDIPIQANKMQKNTKNLINNQNLILKNNPITTIQQIANITQHNQQAAQDKIDAENYKETQNTRIQLETNQSVQSSAGIQMLPTSHKTNQDKGHVLFGPATSTIQQINFAINASNKAISDINALDIFNQANFFGLHSLDLSLNKFTQIPLELNQFKKLKILKLDSNFIRQIDPAIFSVLRVETFSIMNNLIKSIPEEIQQWQFCLQTLNLAKNHIENLPDALFKLKKLKVLIVSSNDFESIPYEFYKLKSSLKEFAIDWYKYCQPQLSEISKGDKLSKIFEILEDLKSELNFEDFLEFFSDPEKYDPQKIYQTVKLRNQMHECVLSEDMAALRQFIKINPYLSSQGDADGHTPLSLAIREEKYFCAKILLFGEVDVNLGGGPLGSCLSLAIIKLQFYLVRDLVKFGANVNQSDGEGNTPLHYLFAIFNKDPTEAQKLGDLLLQNKADPNLTNQDGWSPIHIAVKKGSLDALKFIINFNKKVQQSKKLRQQQQQMQLSPLNLRVQKTDSSNLNQMSNQNTEIYQDLIPFQIDKSGGNSNQSILYLAALNGFTELVSYLLDKCPETFSRSMAVNIQINMSQKHNTIQKLMKIAEKKFVSRHVLKLNQKNTTNDYKEYLQQLEKGKQDIKDLDISRKRPPTPFKPKTLEKQQQPNSDNQQEFLDSSFDEGSGFIINNNNSSKQETQSSDFMENHQRNLIEEFRNLGFQEQNSKIKNQGIFNRALQPDNVSQTLEDQQVSFTMSSNNNNQNNQNISKKLSQQQQNLEQNYKESQNLQDTEPFDHYDVDGDEDTTGIINETPSLQIAETHLKQNDSEYFDQDDLQEENEWPMMHCKGVPYITEKDMTSWGISTISSSKKKDREIKNVKLQNQNTERQIQLLISNLEICKEIYEIISSEHENKFTLTNQFQDTRNINDKIDCNILQCVIVNRFPNIIKYNEKDNILAQYTIFQTYQNMKLDGSIDNQFKFQHKFLISDSGFESFFPHEQEVSVVDDSLNNYKIEKKRVNPLLYKKYE</sequence>
<evidence type="ECO:0000256" key="1">
    <source>
        <dbReference type="ARBA" id="ARBA00022614"/>
    </source>
</evidence>
<keyword evidence="1" id="KW-0433">Leucine-rich repeat</keyword>
<dbReference type="EMBL" id="LDAU01000013">
    <property type="protein sequence ID" value="KRX10961.1"/>
    <property type="molecule type" value="Genomic_DNA"/>
</dbReference>
<evidence type="ECO:0000256" key="5">
    <source>
        <dbReference type="SAM" id="Coils"/>
    </source>
</evidence>
<dbReference type="Proteomes" id="UP000054937">
    <property type="component" value="Unassembled WGS sequence"/>
</dbReference>
<evidence type="ECO:0000256" key="3">
    <source>
        <dbReference type="ARBA" id="ARBA00023043"/>
    </source>
</evidence>
<evidence type="ECO:0000256" key="6">
    <source>
        <dbReference type="SAM" id="MobiDB-lite"/>
    </source>
</evidence>
<dbReference type="InterPro" id="IPR003591">
    <property type="entry name" value="Leu-rich_rpt_typical-subtyp"/>
</dbReference>
<dbReference type="PROSITE" id="PS50088">
    <property type="entry name" value="ANK_REPEAT"/>
    <property type="match status" value="1"/>
</dbReference>
<dbReference type="Gene3D" id="1.25.40.20">
    <property type="entry name" value="Ankyrin repeat-containing domain"/>
    <property type="match status" value="1"/>
</dbReference>
<feature type="repeat" description="ANK" evidence="4">
    <location>
        <begin position="477"/>
        <end position="509"/>
    </location>
</feature>
<keyword evidence="3 4" id="KW-0040">ANK repeat</keyword>
<organism evidence="7 8">
    <name type="scientific">Pseudocohnilembus persalinus</name>
    <name type="common">Ciliate</name>
    <dbReference type="NCBI Taxonomy" id="266149"/>
    <lineage>
        <taxon>Eukaryota</taxon>
        <taxon>Sar</taxon>
        <taxon>Alveolata</taxon>
        <taxon>Ciliophora</taxon>
        <taxon>Intramacronucleata</taxon>
        <taxon>Oligohymenophorea</taxon>
        <taxon>Scuticociliatia</taxon>
        <taxon>Philasterida</taxon>
        <taxon>Pseudocohnilembidae</taxon>
        <taxon>Pseudocohnilembus</taxon>
    </lineage>
</organism>
<dbReference type="Pfam" id="PF12796">
    <property type="entry name" value="Ank_2"/>
    <property type="match status" value="1"/>
</dbReference>
<dbReference type="AlphaFoldDB" id="A0A0V0R902"/>
<dbReference type="GO" id="GO:0071356">
    <property type="term" value="P:cellular response to tumor necrosis factor"/>
    <property type="evidence" value="ECO:0007669"/>
    <property type="project" value="TreeGrafter"/>
</dbReference>
<name>A0A0V0R902_PSEPJ</name>
<feature type="coiled-coil region" evidence="5">
    <location>
        <begin position="875"/>
        <end position="902"/>
    </location>
</feature>
<keyword evidence="2" id="KW-0677">Repeat</keyword>
<dbReference type="InterPro" id="IPR051070">
    <property type="entry name" value="NF-kappa-B_inhibitor"/>
</dbReference>
<dbReference type="Pfam" id="PF00023">
    <property type="entry name" value="Ank"/>
    <property type="match status" value="1"/>
</dbReference>
<dbReference type="InParanoid" id="A0A0V0R902"/>
<feature type="coiled-coil region" evidence="5">
    <location>
        <begin position="768"/>
        <end position="798"/>
    </location>
</feature>
<accession>A0A0V0R902</accession>
<dbReference type="InterPro" id="IPR002110">
    <property type="entry name" value="Ankyrin_rpt"/>
</dbReference>
<dbReference type="GO" id="GO:0051059">
    <property type="term" value="F:NF-kappaB binding"/>
    <property type="evidence" value="ECO:0007669"/>
    <property type="project" value="TreeGrafter"/>
</dbReference>
<dbReference type="PROSITE" id="PS50297">
    <property type="entry name" value="ANK_REP_REGION"/>
    <property type="match status" value="1"/>
</dbReference>
<dbReference type="SUPFAM" id="SSF48403">
    <property type="entry name" value="Ankyrin repeat"/>
    <property type="match status" value="1"/>
</dbReference>
<dbReference type="GO" id="GO:0005829">
    <property type="term" value="C:cytosol"/>
    <property type="evidence" value="ECO:0007669"/>
    <property type="project" value="TreeGrafter"/>
</dbReference>
<feature type="region of interest" description="Disordered" evidence="6">
    <location>
        <begin position="1"/>
        <end position="23"/>
    </location>
</feature>
<dbReference type="InterPro" id="IPR036770">
    <property type="entry name" value="Ankyrin_rpt-contain_sf"/>
</dbReference>
<keyword evidence="5" id="KW-0175">Coiled coil</keyword>
<comment type="caution">
    <text evidence="7">The sequence shown here is derived from an EMBL/GenBank/DDBJ whole genome shotgun (WGS) entry which is preliminary data.</text>
</comment>
<proteinExistence type="predicted"/>
<dbReference type="PROSITE" id="PS51450">
    <property type="entry name" value="LRR"/>
    <property type="match status" value="1"/>
</dbReference>
<feature type="compositionally biased region" description="Polar residues" evidence="6">
    <location>
        <begin position="670"/>
        <end position="683"/>
    </location>
</feature>
<dbReference type="InterPro" id="IPR001611">
    <property type="entry name" value="Leu-rich_rpt"/>
</dbReference>
<evidence type="ECO:0000313" key="8">
    <source>
        <dbReference type="Proteomes" id="UP000054937"/>
    </source>
</evidence>
<evidence type="ECO:0000256" key="2">
    <source>
        <dbReference type="ARBA" id="ARBA00022737"/>
    </source>
</evidence>
<gene>
    <name evidence="7" type="ORF">PPERSA_12085</name>
</gene>